<protein>
    <submittedName>
        <fullName evidence="1">Uncharacterized protein</fullName>
    </submittedName>
</protein>
<reference evidence="1" key="1">
    <citation type="journal article" date="2023" name="IScience">
        <title>Live-bearing cockroach genome reveals convergent evolutionary mechanisms linked to viviparity in insects and beyond.</title>
        <authorList>
            <person name="Fouks B."/>
            <person name="Harrison M.C."/>
            <person name="Mikhailova A.A."/>
            <person name="Marchal E."/>
            <person name="English S."/>
            <person name="Carruthers M."/>
            <person name="Jennings E.C."/>
            <person name="Chiamaka E.L."/>
            <person name="Frigard R.A."/>
            <person name="Pippel M."/>
            <person name="Attardo G.M."/>
            <person name="Benoit J.B."/>
            <person name="Bornberg-Bauer E."/>
            <person name="Tobe S.S."/>
        </authorList>
    </citation>
    <scope>NUCLEOTIDE SEQUENCE</scope>
    <source>
        <strain evidence="1">Stay&amp;Tobe</strain>
    </source>
</reference>
<evidence type="ECO:0000313" key="2">
    <source>
        <dbReference type="Proteomes" id="UP001233999"/>
    </source>
</evidence>
<dbReference type="EMBL" id="JASPKZ010007246">
    <property type="protein sequence ID" value="KAJ9585841.1"/>
    <property type="molecule type" value="Genomic_DNA"/>
</dbReference>
<keyword evidence="2" id="KW-1185">Reference proteome</keyword>
<evidence type="ECO:0000313" key="1">
    <source>
        <dbReference type="EMBL" id="KAJ9585841.1"/>
    </source>
</evidence>
<feature type="non-terminal residue" evidence="1">
    <location>
        <position position="1"/>
    </location>
</feature>
<dbReference type="Proteomes" id="UP001233999">
    <property type="component" value="Unassembled WGS sequence"/>
</dbReference>
<feature type="non-terminal residue" evidence="1">
    <location>
        <position position="66"/>
    </location>
</feature>
<dbReference type="AlphaFoldDB" id="A0AAD7ZSU7"/>
<sequence>LSQVCISDIAEKMSITMRVINYRVVYFIFRCWEVNPNIRLLSSNASTILFVVSASVLMRGLPEVSY</sequence>
<name>A0AAD7ZSU7_DIPPU</name>
<proteinExistence type="predicted"/>
<accession>A0AAD7ZSU7</accession>
<organism evidence="1 2">
    <name type="scientific">Diploptera punctata</name>
    <name type="common">Pacific beetle cockroach</name>
    <dbReference type="NCBI Taxonomy" id="6984"/>
    <lineage>
        <taxon>Eukaryota</taxon>
        <taxon>Metazoa</taxon>
        <taxon>Ecdysozoa</taxon>
        <taxon>Arthropoda</taxon>
        <taxon>Hexapoda</taxon>
        <taxon>Insecta</taxon>
        <taxon>Pterygota</taxon>
        <taxon>Neoptera</taxon>
        <taxon>Polyneoptera</taxon>
        <taxon>Dictyoptera</taxon>
        <taxon>Blattodea</taxon>
        <taxon>Blaberoidea</taxon>
        <taxon>Blaberidae</taxon>
        <taxon>Diplopterinae</taxon>
        <taxon>Diploptera</taxon>
    </lineage>
</organism>
<gene>
    <name evidence="1" type="ORF">L9F63_020511</name>
</gene>
<reference evidence="1" key="2">
    <citation type="submission" date="2023-05" db="EMBL/GenBank/DDBJ databases">
        <authorList>
            <person name="Fouks B."/>
        </authorList>
    </citation>
    <scope>NUCLEOTIDE SEQUENCE</scope>
    <source>
        <strain evidence="1">Stay&amp;Tobe</strain>
        <tissue evidence="1">Testes</tissue>
    </source>
</reference>
<comment type="caution">
    <text evidence="1">The sequence shown here is derived from an EMBL/GenBank/DDBJ whole genome shotgun (WGS) entry which is preliminary data.</text>
</comment>